<evidence type="ECO:0000313" key="3">
    <source>
        <dbReference type="Proteomes" id="UP000193570"/>
    </source>
</evidence>
<dbReference type="RefSeq" id="WP_085791460.1">
    <property type="nucleotide sequence ID" value="NZ_FWFK01000003.1"/>
</dbReference>
<feature type="signal peptide" evidence="1">
    <location>
        <begin position="1"/>
        <end position="28"/>
    </location>
</feature>
<evidence type="ECO:0000313" key="2">
    <source>
        <dbReference type="EMBL" id="SLN37662.1"/>
    </source>
</evidence>
<dbReference type="Proteomes" id="UP000193570">
    <property type="component" value="Unassembled WGS sequence"/>
</dbReference>
<dbReference type="AlphaFoldDB" id="A0A1X6Z208"/>
<keyword evidence="3" id="KW-1185">Reference proteome</keyword>
<feature type="chain" id="PRO_5012530221" evidence="1">
    <location>
        <begin position="29"/>
        <end position="382"/>
    </location>
</feature>
<dbReference type="OrthoDB" id="9783818at2"/>
<proteinExistence type="predicted"/>
<dbReference type="EMBL" id="FWFK01000003">
    <property type="protein sequence ID" value="SLN37662.1"/>
    <property type="molecule type" value="Genomic_DNA"/>
</dbReference>
<gene>
    <name evidence="2" type="ORF">ROJ8625_01725</name>
</gene>
<sequence>MTCLIPSCPVPILAAGLGLFVAVVPVAAQEPATQVTNVVLEADEVVDAGEPVPVVWLGPDSPGDYIAVAAPDDPGYVALEPTGRGSPLRLTMPAEPGQYELRYVAAAGSEVLARRPIEVLPVSATLYAAPRARAGDALSVDWDGPDYPGDRIAIARAADGGTAASTPTRMGAPLTVTAPHAPGAYELQYVMNTGDTVLAAQPLEVVEVSATLDATETATAGAPVVVTWDGPAYPRDFLSVARADDPGYESFRYVRDGSPLILDMPTEAGTYELRYVAAGVGETVLARRPITLTEVSARIEAPETVPAGENIPVAWEGPNYRRDFVSIAGVAAPDGDTLSFVYVGDDSPALLQAPETPGRYELRYHLGADDRVLARRPITVTE</sequence>
<name>A0A1X6Z208_9RHOB</name>
<reference evidence="2 3" key="1">
    <citation type="submission" date="2017-03" db="EMBL/GenBank/DDBJ databases">
        <authorList>
            <person name="Afonso C.L."/>
            <person name="Miller P.J."/>
            <person name="Scott M.A."/>
            <person name="Spackman E."/>
            <person name="Goraichik I."/>
            <person name="Dimitrov K.M."/>
            <person name="Suarez D.L."/>
            <person name="Swayne D.E."/>
        </authorList>
    </citation>
    <scope>NUCLEOTIDE SEQUENCE [LARGE SCALE GENOMIC DNA]</scope>
    <source>
        <strain evidence="2 3">CECT 8625</strain>
    </source>
</reference>
<organism evidence="2 3">
    <name type="scientific">Roseivivax jejudonensis</name>
    <dbReference type="NCBI Taxonomy" id="1529041"/>
    <lineage>
        <taxon>Bacteria</taxon>
        <taxon>Pseudomonadati</taxon>
        <taxon>Pseudomonadota</taxon>
        <taxon>Alphaproteobacteria</taxon>
        <taxon>Rhodobacterales</taxon>
        <taxon>Roseobacteraceae</taxon>
        <taxon>Roseivivax</taxon>
    </lineage>
</organism>
<protein>
    <submittedName>
        <fullName evidence="2">Uncharacterized protein</fullName>
    </submittedName>
</protein>
<keyword evidence="1" id="KW-0732">Signal</keyword>
<evidence type="ECO:0000256" key="1">
    <source>
        <dbReference type="SAM" id="SignalP"/>
    </source>
</evidence>
<accession>A0A1X6Z208</accession>